<dbReference type="RefSeq" id="WP_132927135.1">
    <property type="nucleotide sequence ID" value="NZ_SJOI01000001.1"/>
</dbReference>
<evidence type="ECO:0000256" key="3">
    <source>
        <dbReference type="ARBA" id="ARBA00022748"/>
    </source>
</evidence>
<dbReference type="AlphaFoldDB" id="A0A4R1NJ50"/>
<keyword evidence="1" id="KW-0813">Transport</keyword>
<proteinExistence type="predicted"/>
<keyword evidence="3" id="KW-0201">Cytochrome c-type biogenesis</keyword>
<dbReference type="PANTHER" id="PTHR43499:SF1">
    <property type="entry name" value="ABC TRANSPORTER I FAMILY MEMBER 1"/>
    <property type="match status" value="1"/>
</dbReference>
<dbReference type="InterPro" id="IPR003593">
    <property type="entry name" value="AAA+_ATPase"/>
</dbReference>
<dbReference type="Gene3D" id="3.40.50.300">
    <property type="entry name" value="P-loop containing nucleotide triphosphate hydrolases"/>
    <property type="match status" value="1"/>
</dbReference>
<dbReference type="NCBIfam" id="TIGR01189">
    <property type="entry name" value="ccmA"/>
    <property type="match status" value="1"/>
</dbReference>
<evidence type="ECO:0000256" key="6">
    <source>
        <dbReference type="ARBA" id="ARBA00023136"/>
    </source>
</evidence>
<dbReference type="PROSITE" id="PS50893">
    <property type="entry name" value="ABC_TRANSPORTER_2"/>
    <property type="match status" value="1"/>
</dbReference>
<dbReference type="GO" id="GO:0016887">
    <property type="term" value="F:ATP hydrolysis activity"/>
    <property type="evidence" value="ECO:0007669"/>
    <property type="project" value="InterPro"/>
</dbReference>
<dbReference type="InterPro" id="IPR005895">
    <property type="entry name" value="ABC_transptr_haem_export_CcmA"/>
</dbReference>
<gene>
    <name evidence="8" type="ORF">EZJ58_5471</name>
</gene>
<accession>A0A4R1NJ50</accession>
<keyword evidence="2" id="KW-0547">Nucleotide-binding</keyword>
<dbReference type="InterPro" id="IPR017871">
    <property type="entry name" value="ABC_transporter-like_CS"/>
</dbReference>
<dbReference type="OrthoDB" id="9800654at2"/>
<keyword evidence="4" id="KW-0067">ATP-binding</keyword>
<evidence type="ECO:0000256" key="5">
    <source>
        <dbReference type="ARBA" id="ARBA00022967"/>
    </source>
</evidence>
<keyword evidence="9" id="KW-1185">Reference proteome</keyword>
<reference evidence="8 9" key="1">
    <citation type="submission" date="2019-02" db="EMBL/GenBank/DDBJ databases">
        <title>Investigation of anaerobic lignin degradation for improved lignocellulosic biofuels.</title>
        <authorList>
            <person name="Deangelis K."/>
        </authorList>
    </citation>
    <scope>NUCLEOTIDE SEQUENCE [LARGE SCALE GENOMIC DNA]</scope>
    <source>
        <strain evidence="8 9">159R</strain>
    </source>
</reference>
<dbReference type="NCBIfam" id="NF010061">
    <property type="entry name" value="PRK13538.1"/>
    <property type="match status" value="1"/>
</dbReference>
<dbReference type="InterPro" id="IPR027417">
    <property type="entry name" value="P-loop_NTPase"/>
</dbReference>
<protein>
    <submittedName>
        <fullName evidence="8">Heme exporter protein A</fullName>
    </submittedName>
</protein>
<keyword evidence="5" id="KW-1278">Translocase</keyword>
<evidence type="ECO:0000259" key="7">
    <source>
        <dbReference type="PROSITE" id="PS50893"/>
    </source>
</evidence>
<dbReference type="SMART" id="SM00382">
    <property type="entry name" value="AAA"/>
    <property type="match status" value="1"/>
</dbReference>
<dbReference type="GO" id="GO:0005524">
    <property type="term" value="F:ATP binding"/>
    <property type="evidence" value="ECO:0007669"/>
    <property type="project" value="UniProtKB-KW"/>
</dbReference>
<dbReference type="PANTHER" id="PTHR43499">
    <property type="entry name" value="ABC TRANSPORTER I FAMILY MEMBER 1"/>
    <property type="match status" value="1"/>
</dbReference>
<dbReference type="GO" id="GO:0022857">
    <property type="term" value="F:transmembrane transporter activity"/>
    <property type="evidence" value="ECO:0007669"/>
    <property type="project" value="InterPro"/>
</dbReference>
<dbReference type="InterPro" id="IPR003439">
    <property type="entry name" value="ABC_transporter-like_ATP-bd"/>
</dbReference>
<dbReference type="Proteomes" id="UP000294555">
    <property type="component" value="Unassembled WGS sequence"/>
</dbReference>
<dbReference type="SUPFAM" id="SSF52540">
    <property type="entry name" value="P-loop containing nucleoside triphosphate hydrolases"/>
    <property type="match status" value="1"/>
</dbReference>
<evidence type="ECO:0000256" key="1">
    <source>
        <dbReference type="ARBA" id="ARBA00022448"/>
    </source>
</evidence>
<evidence type="ECO:0000313" key="9">
    <source>
        <dbReference type="Proteomes" id="UP000294555"/>
    </source>
</evidence>
<organism evidence="8 9">
    <name type="scientific">Sodalis ligni</name>
    <dbReference type="NCBI Taxonomy" id="2697027"/>
    <lineage>
        <taxon>Bacteria</taxon>
        <taxon>Pseudomonadati</taxon>
        <taxon>Pseudomonadota</taxon>
        <taxon>Gammaproteobacteria</taxon>
        <taxon>Enterobacterales</taxon>
        <taxon>Bruguierivoracaceae</taxon>
        <taxon>Sodalis</taxon>
    </lineage>
</organism>
<evidence type="ECO:0000313" key="8">
    <source>
        <dbReference type="EMBL" id="TCL07157.1"/>
    </source>
</evidence>
<comment type="caution">
    <text evidence="8">The sequence shown here is derived from an EMBL/GenBank/DDBJ whole genome shotgun (WGS) entry which is preliminary data.</text>
</comment>
<sequence length="213" mass="23316">MLEARNLACIRDDRELFSRLCFRVEPGDILQIEGGNGAGKTSLLRILAGLARPERGEVCWGQKNISLVREIYHRDLLYIGHQAGIKLALTPFENLAFYQAASGGQRDEKAVWQALEQAGLLGYEELPSAGLSAGQQRRVALARLWLSPARLWILDEPFTAIDKQGAAQLMSLFAGHSAARGMVLLTTHQALPPASVAIRKMALMPVRETPCSG</sequence>
<keyword evidence="6" id="KW-0472">Membrane</keyword>
<dbReference type="Pfam" id="PF00005">
    <property type="entry name" value="ABC_tran"/>
    <property type="match status" value="1"/>
</dbReference>
<feature type="domain" description="ABC transporter" evidence="7">
    <location>
        <begin position="2"/>
        <end position="213"/>
    </location>
</feature>
<evidence type="ECO:0000256" key="4">
    <source>
        <dbReference type="ARBA" id="ARBA00022840"/>
    </source>
</evidence>
<dbReference type="CDD" id="cd03231">
    <property type="entry name" value="ABC_CcmA_heme_exporter"/>
    <property type="match status" value="1"/>
</dbReference>
<dbReference type="PROSITE" id="PS00211">
    <property type="entry name" value="ABC_TRANSPORTER_1"/>
    <property type="match status" value="1"/>
</dbReference>
<dbReference type="GO" id="GO:0017004">
    <property type="term" value="P:cytochrome complex assembly"/>
    <property type="evidence" value="ECO:0007669"/>
    <property type="project" value="UniProtKB-KW"/>
</dbReference>
<evidence type="ECO:0000256" key="2">
    <source>
        <dbReference type="ARBA" id="ARBA00022741"/>
    </source>
</evidence>
<name>A0A4R1NJ50_9GAMM</name>
<dbReference type="EMBL" id="SJOI01000001">
    <property type="protein sequence ID" value="TCL07157.1"/>
    <property type="molecule type" value="Genomic_DNA"/>
</dbReference>